<proteinExistence type="predicted"/>
<feature type="domain" description="WPP" evidence="6">
    <location>
        <begin position="11"/>
        <end position="97"/>
    </location>
</feature>
<evidence type="ECO:0000256" key="3">
    <source>
        <dbReference type="ARBA" id="ARBA00022490"/>
    </source>
</evidence>
<dbReference type="InterPro" id="IPR025265">
    <property type="entry name" value="WPP_dom"/>
</dbReference>
<keyword evidence="3" id="KW-0963">Cytoplasm</keyword>
<accession>A0ABD1YZ86</accession>
<name>A0ABD1YZ86_9MARC</name>
<dbReference type="Gene3D" id="3.80.10.10">
    <property type="entry name" value="Ribonuclease Inhibitor"/>
    <property type="match status" value="2"/>
</dbReference>
<dbReference type="SMART" id="SM00368">
    <property type="entry name" value="LRR_RI"/>
    <property type="match status" value="9"/>
</dbReference>
<dbReference type="GO" id="GO:0005737">
    <property type="term" value="C:cytoplasm"/>
    <property type="evidence" value="ECO:0007669"/>
    <property type="project" value="UniProtKB-SubCell"/>
</dbReference>
<protein>
    <recommendedName>
        <fullName evidence="6">WPP domain-containing protein</fullName>
    </recommendedName>
</protein>
<dbReference type="InterPro" id="IPR032675">
    <property type="entry name" value="LRR_dom_sf"/>
</dbReference>
<dbReference type="Pfam" id="PF13943">
    <property type="entry name" value="WPP"/>
    <property type="match status" value="1"/>
</dbReference>
<evidence type="ECO:0000259" key="6">
    <source>
        <dbReference type="Pfam" id="PF13943"/>
    </source>
</evidence>
<dbReference type="AlphaFoldDB" id="A0ABD1YZ86"/>
<dbReference type="InterPro" id="IPR001611">
    <property type="entry name" value="Leu-rich_rpt"/>
</dbReference>
<comment type="subcellular location">
    <subcellularLocation>
        <location evidence="2">Cytoplasm</location>
    </subcellularLocation>
    <subcellularLocation>
        <location evidence="1">Nucleus</location>
    </subcellularLocation>
</comment>
<feature type="compositionally biased region" description="Acidic residues" evidence="5">
    <location>
        <begin position="483"/>
        <end position="510"/>
    </location>
</feature>
<evidence type="ECO:0000256" key="5">
    <source>
        <dbReference type="SAM" id="MobiDB-lite"/>
    </source>
</evidence>
<keyword evidence="8" id="KW-1185">Reference proteome</keyword>
<sequence>MAVAGEHEVIFKLWPPSEHTRAVLVEKMTSNLASISFFSAKYGRIDKVEAAKHAKRIEEEAFIAAEQQSCESDSLTVQTYAKQASRLMLEVVKSAGKRETFFDISGGKRDFLTRERAQELLKPLTEAGNTYNKICLSNWSFGKDAGMVAQEILSNIKGNLQDVNLADIVAGRPEAEALEVMTLFSDSLAGSRLKSLNLSDNALGEKGVRAFSSLLKSQGSLEALYFMNNGISEEAASTICELLPSGKFLRTLHFHNNMSGDGGAQALSKLVEKATSLEDFQFSSTRVGTEGGVALCTALQTGKSLRRVDLRDNMFGPQCGVILSKTLALHPDLLDVHLGDLNMEDKGVTALLNALTGSAPNLRVLDLGGNEITAKSAGALAACIKAKPGLTVLRLAENELKDKGAVILCEALKEGHNSLQELDLSTNELSRVGAVAAAEAVAHKASFTKLNLDSNRISEEGIEELKDVLAKGVAGLKVLGSLDDNEEEADGDDEDEEDVDEEDAEEDEDSVELKFNSLKV</sequence>
<reference evidence="7 8" key="1">
    <citation type="submission" date="2024-09" db="EMBL/GenBank/DDBJ databases">
        <title>Chromosome-scale assembly of Riccia fluitans.</title>
        <authorList>
            <person name="Paukszto L."/>
            <person name="Sawicki J."/>
            <person name="Karawczyk K."/>
            <person name="Piernik-Szablinska J."/>
            <person name="Szczecinska M."/>
            <person name="Mazdziarz M."/>
        </authorList>
    </citation>
    <scope>NUCLEOTIDE SEQUENCE [LARGE SCALE GENOMIC DNA]</scope>
    <source>
        <strain evidence="7">Rf_01</strain>
        <tissue evidence="7">Aerial parts of the thallus</tissue>
    </source>
</reference>
<keyword evidence="4" id="KW-0539">Nucleus</keyword>
<dbReference type="InterPro" id="IPR038214">
    <property type="entry name" value="WPP_sf"/>
</dbReference>
<evidence type="ECO:0000256" key="4">
    <source>
        <dbReference type="ARBA" id="ARBA00023242"/>
    </source>
</evidence>
<dbReference type="PANTHER" id="PTHR46761:SF2">
    <property type="entry name" value="RAN GTPASE-ACTIVATING PROTEIN 1"/>
    <property type="match status" value="1"/>
</dbReference>
<feature type="region of interest" description="Disordered" evidence="5">
    <location>
        <begin position="480"/>
        <end position="520"/>
    </location>
</feature>
<dbReference type="SUPFAM" id="SSF52047">
    <property type="entry name" value="RNI-like"/>
    <property type="match status" value="1"/>
</dbReference>
<dbReference type="EMBL" id="JBHFFA010000003">
    <property type="protein sequence ID" value="KAL2636028.1"/>
    <property type="molecule type" value="Genomic_DNA"/>
</dbReference>
<dbReference type="PANTHER" id="PTHR46761">
    <property type="entry name" value="RAN GTPASE-ACTIVATING PROTEIN 1"/>
    <property type="match status" value="1"/>
</dbReference>
<dbReference type="Proteomes" id="UP001605036">
    <property type="component" value="Unassembled WGS sequence"/>
</dbReference>
<dbReference type="Pfam" id="PF13516">
    <property type="entry name" value="LRR_6"/>
    <property type="match status" value="4"/>
</dbReference>
<evidence type="ECO:0000256" key="1">
    <source>
        <dbReference type="ARBA" id="ARBA00004123"/>
    </source>
</evidence>
<gene>
    <name evidence="7" type="ORF">R1flu_007507</name>
</gene>
<evidence type="ECO:0000313" key="7">
    <source>
        <dbReference type="EMBL" id="KAL2636028.1"/>
    </source>
</evidence>
<dbReference type="GO" id="GO:0005634">
    <property type="term" value="C:nucleus"/>
    <property type="evidence" value="ECO:0007669"/>
    <property type="project" value="UniProtKB-SubCell"/>
</dbReference>
<dbReference type="Gene3D" id="1.10.246.200">
    <property type="entry name" value="WPP domain"/>
    <property type="match status" value="1"/>
</dbReference>
<evidence type="ECO:0000313" key="8">
    <source>
        <dbReference type="Proteomes" id="UP001605036"/>
    </source>
</evidence>
<dbReference type="InterPro" id="IPR045203">
    <property type="entry name" value="RanGAP1/2"/>
</dbReference>
<comment type="caution">
    <text evidence="7">The sequence shown here is derived from an EMBL/GenBank/DDBJ whole genome shotgun (WGS) entry which is preliminary data.</text>
</comment>
<evidence type="ECO:0000256" key="2">
    <source>
        <dbReference type="ARBA" id="ARBA00004496"/>
    </source>
</evidence>
<organism evidence="7 8">
    <name type="scientific">Riccia fluitans</name>
    <dbReference type="NCBI Taxonomy" id="41844"/>
    <lineage>
        <taxon>Eukaryota</taxon>
        <taxon>Viridiplantae</taxon>
        <taxon>Streptophyta</taxon>
        <taxon>Embryophyta</taxon>
        <taxon>Marchantiophyta</taxon>
        <taxon>Marchantiopsida</taxon>
        <taxon>Marchantiidae</taxon>
        <taxon>Marchantiales</taxon>
        <taxon>Ricciaceae</taxon>
        <taxon>Riccia</taxon>
    </lineage>
</organism>